<sequence length="85" mass="9998">MFWYISNIFDLYGKNQLFTNYDHFKLEKRKASNLEKKAPIVKSEKVKKQRNHFDSPKKDAAKAKTQSKIESLEQELMEIDVAMSA</sequence>
<dbReference type="Proteomes" id="UP000293846">
    <property type="component" value="Unassembled WGS sequence"/>
</dbReference>
<evidence type="ECO:0000313" key="3">
    <source>
        <dbReference type="Proteomes" id="UP000293846"/>
    </source>
</evidence>
<protein>
    <submittedName>
        <fullName evidence="2">Uncharacterized protein</fullName>
    </submittedName>
</protein>
<dbReference type="STRING" id="1742358.GCA_001439605_03258"/>
<dbReference type="AlphaFoldDB" id="A0A4R1AV17"/>
<organism evidence="2 3">
    <name type="scientific">Cytobacillus praedii</name>
    <dbReference type="NCBI Taxonomy" id="1742358"/>
    <lineage>
        <taxon>Bacteria</taxon>
        <taxon>Bacillati</taxon>
        <taxon>Bacillota</taxon>
        <taxon>Bacilli</taxon>
        <taxon>Bacillales</taxon>
        <taxon>Bacillaceae</taxon>
        <taxon>Cytobacillus</taxon>
    </lineage>
</organism>
<evidence type="ECO:0000256" key="1">
    <source>
        <dbReference type="SAM" id="MobiDB-lite"/>
    </source>
</evidence>
<comment type="caution">
    <text evidence="2">The sequence shown here is derived from an EMBL/GenBank/DDBJ whole genome shotgun (WGS) entry which is preliminary data.</text>
</comment>
<keyword evidence="3" id="KW-1185">Reference proteome</keyword>
<feature type="region of interest" description="Disordered" evidence="1">
    <location>
        <begin position="44"/>
        <end position="66"/>
    </location>
</feature>
<gene>
    <name evidence="2" type="ORF">E0Y62_11840</name>
</gene>
<dbReference type="EMBL" id="SJTH01000011">
    <property type="protein sequence ID" value="TCJ04125.1"/>
    <property type="molecule type" value="Genomic_DNA"/>
</dbReference>
<name>A0A4R1AV17_9BACI</name>
<feature type="compositionally biased region" description="Basic and acidic residues" evidence="1">
    <location>
        <begin position="44"/>
        <end position="62"/>
    </location>
</feature>
<accession>A0A4R1AV17</accession>
<proteinExistence type="predicted"/>
<reference evidence="2 3" key="1">
    <citation type="submission" date="2019-03" db="EMBL/GenBank/DDBJ databases">
        <authorList>
            <person name="Jensen L."/>
            <person name="Storgaard J."/>
            <person name="Sulaj E."/>
            <person name="Schramm A."/>
            <person name="Marshall I.P.G."/>
        </authorList>
    </citation>
    <scope>NUCLEOTIDE SEQUENCE [LARGE SCALE GENOMIC DNA]</scope>
    <source>
        <strain evidence="2 3">2017H2G3</strain>
    </source>
</reference>
<evidence type="ECO:0000313" key="2">
    <source>
        <dbReference type="EMBL" id="TCJ04125.1"/>
    </source>
</evidence>